<keyword evidence="2" id="KW-1003">Cell membrane</keyword>
<dbReference type="InterPro" id="IPR012902">
    <property type="entry name" value="N_methyl_site"/>
</dbReference>
<comment type="subcellular location">
    <subcellularLocation>
        <location evidence="1">Cell inner membrane</location>
        <topology evidence="1">Single-pass membrane protein</topology>
    </subcellularLocation>
</comment>
<evidence type="ECO:0000313" key="9">
    <source>
        <dbReference type="EMBL" id="OGY55166.1"/>
    </source>
</evidence>
<comment type="caution">
    <text evidence="9">The sequence shown here is derived from an EMBL/GenBank/DDBJ whole genome shotgun (WGS) entry which is preliminary data.</text>
</comment>
<dbReference type="NCBIfam" id="TIGR02532">
    <property type="entry name" value="IV_pilin_GFxxxE"/>
    <property type="match status" value="1"/>
</dbReference>
<sequence length="147" mass="15999">MRGLTLIELLLVIAILLVVSSLAIPFIQSFQTSADLAAQADILTTTLRLARLQAVTGAHDSGWGVYFDTNNHRFILFKGDGFGSRDARYDQEFRYPASIAVTTDLGGEIQFNRYSGDPSASGTIELADETNQARVLINAYGKIETAP</sequence>
<dbReference type="SUPFAM" id="SSF54523">
    <property type="entry name" value="Pili subunits"/>
    <property type="match status" value="1"/>
</dbReference>
<evidence type="ECO:0000259" key="8">
    <source>
        <dbReference type="Pfam" id="PF12019"/>
    </source>
</evidence>
<dbReference type="PROSITE" id="PS00409">
    <property type="entry name" value="PROKAR_NTER_METHYL"/>
    <property type="match status" value="1"/>
</dbReference>
<evidence type="ECO:0000256" key="3">
    <source>
        <dbReference type="ARBA" id="ARBA00022481"/>
    </source>
</evidence>
<dbReference type="InterPro" id="IPR045584">
    <property type="entry name" value="Pilin-like"/>
</dbReference>
<keyword evidence="5" id="KW-0812">Transmembrane</keyword>
<evidence type="ECO:0000313" key="10">
    <source>
        <dbReference type="Proteomes" id="UP000178944"/>
    </source>
</evidence>
<evidence type="ECO:0000256" key="2">
    <source>
        <dbReference type="ARBA" id="ARBA00022475"/>
    </source>
</evidence>
<accession>A0A1G1YTR7</accession>
<dbReference type="Gene3D" id="3.30.700.10">
    <property type="entry name" value="Glycoprotein, Type 4 Pilin"/>
    <property type="match status" value="1"/>
</dbReference>
<evidence type="ECO:0000256" key="4">
    <source>
        <dbReference type="ARBA" id="ARBA00022519"/>
    </source>
</evidence>
<evidence type="ECO:0000256" key="6">
    <source>
        <dbReference type="ARBA" id="ARBA00022989"/>
    </source>
</evidence>
<evidence type="ECO:0000256" key="5">
    <source>
        <dbReference type="ARBA" id="ARBA00022692"/>
    </source>
</evidence>
<dbReference type="GO" id="GO:0015627">
    <property type="term" value="C:type II protein secretion system complex"/>
    <property type="evidence" value="ECO:0007669"/>
    <property type="project" value="InterPro"/>
</dbReference>
<name>A0A1G1YTR7_9BACT</name>
<feature type="domain" description="General secretion pathway GspH" evidence="8">
    <location>
        <begin position="40"/>
        <end position="139"/>
    </location>
</feature>
<keyword evidence="7" id="KW-0472">Membrane</keyword>
<keyword evidence="4" id="KW-0997">Cell inner membrane</keyword>
<dbReference type="GO" id="GO:0015628">
    <property type="term" value="P:protein secretion by the type II secretion system"/>
    <property type="evidence" value="ECO:0007669"/>
    <property type="project" value="InterPro"/>
</dbReference>
<dbReference type="Proteomes" id="UP000178944">
    <property type="component" value="Unassembled WGS sequence"/>
</dbReference>
<keyword evidence="6" id="KW-1133">Transmembrane helix</keyword>
<dbReference type="GO" id="GO:0005886">
    <property type="term" value="C:plasma membrane"/>
    <property type="evidence" value="ECO:0007669"/>
    <property type="project" value="UniProtKB-SubCell"/>
</dbReference>
<reference evidence="9 10" key="1">
    <citation type="journal article" date="2016" name="Nat. Commun.">
        <title>Thousands of microbial genomes shed light on interconnected biogeochemical processes in an aquifer system.</title>
        <authorList>
            <person name="Anantharaman K."/>
            <person name="Brown C.T."/>
            <person name="Hug L.A."/>
            <person name="Sharon I."/>
            <person name="Castelle C.J."/>
            <person name="Probst A.J."/>
            <person name="Thomas B.C."/>
            <person name="Singh A."/>
            <person name="Wilkins M.J."/>
            <person name="Karaoz U."/>
            <person name="Brodie E.L."/>
            <person name="Williams K.H."/>
            <person name="Hubbard S.S."/>
            <person name="Banfield J.F."/>
        </authorList>
    </citation>
    <scope>NUCLEOTIDE SEQUENCE [LARGE SCALE GENOMIC DNA]</scope>
</reference>
<proteinExistence type="predicted"/>
<dbReference type="AlphaFoldDB" id="A0A1G1YTR7"/>
<organism evidence="9 10">
    <name type="scientific">Candidatus Buchananbacteria bacterium RIFCSPLOWO2_01_FULL_56_15</name>
    <dbReference type="NCBI Taxonomy" id="1797547"/>
    <lineage>
        <taxon>Bacteria</taxon>
        <taxon>Candidatus Buchananiibacteriota</taxon>
    </lineage>
</organism>
<dbReference type="Pfam" id="PF12019">
    <property type="entry name" value="GspH"/>
    <property type="match status" value="1"/>
</dbReference>
<gene>
    <name evidence="9" type="ORF">A2951_02585</name>
</gene>
<evidence type="ECO:0000256" key="7">
    <source>
        <dbReference type="ARBA" id="ARBA00023136"/>
    </source>
</evidence>
<protein>
    <recommendedName>
        <fullName evidence="8">General secretion pathway GspH domain-containing protein</fullName>
    </recommendedName>
</protein>
<keyword evidence="3" id="KW-0488">Methylation</keyword>
<dbReference type="InterPro" id="IPR022346">
    <property type="entry name" value="T2SS_GspH"/>
</dbReference>
<dbReference type="EMBL" id="MHIQ01000008">
    <property type="protein sequence ID" value="OGY55166.1"/>
    <property type="molecule type" value="Genomic_DNA"/>
</dbReference>
<evidence type="ECO:0000256" key="1">
    <source>
        <dbReference type="ARBA" id="ARBA00004377"/>
    </source>
</evidence>